<evidence type="ECO:0000313" key="2">
    <source>
        <dbReference type="EMBL" id="SOO25376.1"/>
    </source>
</evidence>
<evidence type="ECO:0000313" key="3">
    <source>
        <dbReference type="Proteomes" id="UP000234345"/>
    </source>
</evidence>
<proteinExistence type="predicted"/>
<dbReference type="RefSeq" id="WP_227479575.1">
    <property type="nucleotide sequence ID" value="NZ_OCZC01000072.1"/>
</dbReference>
<dbReference type="Gene3D" id="2.60.120.260">
    <property type="entry name" value="Galactose-binding domain-like"/>
    <property type="match status" value="1"/>
</dbReference>
<reference evidence="2 3" key="1">
    <citation type="submission" date="2017-10" db="EMBL/GenBank/DDBJ databases">
        <authorList>
            <person name="Regsiter A."/>
            <person name="William W."/>
        </authorList>
    </citation>
    <scope>NUCLEOTIDE SEQUENCE [LARGE SCALE GENOMIC DNA]</scope>
    <source>
        <strain evidence="2 3">CFBP6991</strain>
    </source>
</reference>
<evidence type="ECO:0000256" key="1">
    <source>
        <dbReference type="SAM" id="Coils"/>
    </source>
</evidence>
<dbReference type="Gene3D" id="1.10.287.1490">
    <property type="match status" value="1"/>
</dbReference>
<organism evidence="2 3">
    <name type="scientific">Xanthomonas campestris pv. phaseoli</name>
    <dbReference type="NCBI Taxonomy" id="317013"/>
    <lineage>
        <taxon>Bacteria</taxon>
        <taxon>Pseudomonadati</taxon>
        <taxon>Pseudomonadota</taxon>
        <taxon>Gammaproteobacteria</taxon>
        <taxon>Lysobacterales</taxon>
        <taxon>Lysobacteraceae</taxon>
        <taxon>Xanthomonas</taxon>
    </lineage>
</organism>
<dbReference type="Proteomes" id="UP000234345">
    <property type="component" value="Unassembled WGS sequence"/>
</dbReference>
<dbReference type="AlphaFoldDB" id="A0A7Z7J188"/>
<feature type="coiled-coil region" evidence="1">
    <location>
        <begin position="222"/>
        <end position="286"/>
    </location>
</feature>
<protein>
    <submittedName>
        <fullName evidence="2">YapH protein</fullName>
    </submittedName>
</protein>
<gene>
    <name evidence="2" type="ORF">XFF6991_450052</name>
</gene>
<comment type="caution">
    <text evidence="2">The sequence shown here is derived from an EMBL/GenBank/DDBJ whole genome shotgun (WGS) entry which is preliminary data.</text>
</comment>
<sequence>MSRPVLLIEIGAGPLPAVTPVTRPSGSWVPVVYKAPVVETPTGVTPTPVTDGVLLQWSPIAAADVVYIIDRGPTAEGPWVEIARTAATRYLYSDGTNAVWFFRIRASINGRAGGGNVVRAQLDMTTEKIRQEFLQATQRDQDLAKQLQQQAQDLANLQALVEAPEWVDQAWPAGSIVKHDGGLYVAKQDVPVGTAITDTAYWSSIGQYASLAEAVGAIGVAMQQVTTDVQQVEQELQILAQDVRGVQSSLSGKADASAVQAMNTRLTQAENNISSLSQLISAVQSTLAGKADASAVQALQTQVTQIGNEVTSNSTAITSVRSQIGGSGNLLPNATFEGDVSGWSFVINQWNVSLTRNVAGPDWIPAGGSQAGWYGGFSPSGISVISSAAFPVEAGKLYMASVYTGAHRCQANLSLVFMDASGKGVGEVYATDTNSDQALGGRALSAWKRLYTPAYEAPAGAASASVQLFSSGMGGVDPYVFFTQAMVEMVPAGKTMPSPWSPGSQGVDSKYAAATQSMSTRLTTAENGVASYFASWNLSLDVNGRIVGIRSINNGTTGTIDFVFDKVRFLSPSAGGARAELVNGNYFVWAPNGVRVVALGWSF</sequence>
<keyword evidence="1" id="KW-0175">Coiled coil</keyword>
<dbReference type="EMBL" id="OCZC01000072">
    <property type="protein sequence ID" value="SOO25376.1"/>
    <property type="molecule type" value="Genomic_DNA"/>
</dbReference>
<name>A0A7Z7J188_XANCH</name>
<accession>A0A7Z7J188</accession>